<evidence type="ECO:0000256" key="2">
    <source>
        <dbReference type="ARBA" id="ARBA00022741"/>
    </source>
</evidence>
<reference evidence="5" key="1">
    <citation type="journal article" date="2019" name="Int. J. Syst. Evol. Microbiol.">
        <title>The Global Catalogue of Microorganisms (GCM) 10K type strain sequencing project: providing services to taxonomists for standard genome sequencing and annotation.</title>
        <authorList>
            <consortium name="The Broad Institute Genomics Platform"/>
            <consortium name="The Broad Institute Genome Sequencing Center for Infectious Disease"/>
            <person name="Wu L."/>
            <person name="Ma J."/>
        </authorList>
    </citation>
    <scope>NUCLEOTIDE SEQUENCE [LARGE SCALE GENOMIC DNA]</scope>
    <source>
        <strain evidence="5">JCM 17804</strain>
    </source>
</reference>
<keyword evidence="2" id="KW-0547">Nucleotide-binding</keyword>
<feature type="domain" description="ATP-grasp fold succinyl-CoA synthetase-type" evidence="3">
    <location>
        <begin position="3"/>
        <end position="176"/>
    </location>
</feature>
<dbReference type="Pfam" id="PF08442">
    <property type="entry name" value="ATP-grasp_2"/>
    <property type="match status" value="1"/>
</dbReference>
<evidence type="ECO:0000313" key="5">
    <source>
        <dbReference type="Proteomes" id="UP001500975"/>
    </source>
</evidence>
<dbReference type="Gene3D" id="3.30.470.20">
    <property type="entry name" value="ATP-grasp fold, B domain"/>
    <property type="match status" value="1"/>
</dbReference>
<evidence type="ECO:0000313" key="4">
    <source>
        <dbReference type="EMBL" id="GAA4344152.1"/>
    </source>
</evidence>
<organism evidence="4 5">
    <name type="scientific">Variovorax defluvii</name>
    <dbReference type="NCBI Taxonomy" id="913761"/>
    <lineage>
        <taxon>Bacteria</taxon>
        <taxon>Pseudomonadati</taxon>
        <taxon>Pseudomonadota</taxon>
        <taxon>Betaproteobacteria</taxon>
        <taxon>Burkholderiales</taxon>
        <taxon>Comamonadaceae</taxon>
        <taxon>Variovorax</taxon>
    </lineage>
</organism>
<accession>A0ABP8HTF3</accession>
<dbReference type="Proteomes" id="UP001500975">
    <property type="component" value="Unassembled WGS sequence"/>
</dbReference>
<dbReference type="PIRSF" id="PIRSF001554">
    <property type="entry name" value="SucCS_beta"/>
    <property type="match status" value="1"/>
</dbReference>
<name>A0ABP8HTF3_9BURK</name>
<dbReference type="InterPro" id="IPR013815">
    <property type="entry name" value="ATP_grasp_subdomain_1"/>
</dbReference>
<dbReference type="EMBL" id="BAABGJ010000026">
    <property type="protein sequence ID" value="GAA4344152.1"/>
    <property type="molecule type" value="Genomic_DNA"/>
</dbReference>
<dbReference type="PANTHER" id="PTHR11815">
    <property type="entry name" value="SUCCINYL-COA SYNTHETASE BETA CHAIN"/>
    <property type="match status" value="1"/>
</dbReference>
<dbReference type="Gene3D" id="3.30.1490.20">
    <property type="entry name" value="ATP-grasp fold, A domain"/>
    <property type="match status" value="1"/>
</dbReference>
<proteinExistence type="predicted"/>
<dbReference type="PANTHER" id="PTHR11815:SF10">
    <property type="entry name" value="SUCCINATE--COA LIGASE [GDP-FORMING] SUBUNIT BETA, MITOCHONDRIAL"/>
    <property type="match status" value="1"/>
</dbReference>
<dbReference type="GO" id="GO:0016874">
    <property type="term" value="F:ligase activity"/>
    <property type="evidence" value="ECO:0007669"/>
    <property type="project" value="UniProtKB-KW"/>
</dbReference>
<dbReference type="SUPFAM" id="SSF56059">
    <property type="entry name" value="Glutathione synthetase ATP-binding domain-like"/>
    <property type="match status" value="1"/>
</dbReference>
<dbReference type="InterPro" id="IPR013650">
    <property type="entry name" value="ATP-grasp_succ-CoA_synth-type"/>
</dbReference>
<evidence type="ECO:0000256" key="1">
    <source>
        <dbReference type="ARBA" id="ARBA00022598"/>
    </source>
</evidence>
<keyword evidence="1 4" id="KW-0436">Ligase</keyword>
<gene>
    <name evidence="4" type="primary">sucC_1</name>
    <name evidence="4" type="ORF">GCM10023165_27100</name>
</gene>
<sequence length="390" mass="41189">MLHRAGLPVPAGTVAGETAAVEIEPPCVLKAQIAEGGRGKRGLVLPVGVGEDGASQLELLRERMRAHGHDAPQVLVEQTIDAARELYFCWRIDDVAQDHVLQFSMHGGVDVEAQGHTLSAFHVAPCHVPAAHEFVPFFAQAGAEGRTLGALCRFASVSWRVFVHEDAELLEINPLAVLPSGELMALDAKLVLDDNASPRHLDWRALHSSRLADRRVTPLERRAAANGFAFVELEGEIAMLAGGAGIGMAILDIVADAGMPAANFADASGGSGADVFETLGRIAFERAARPDVSAILMYFTLAATSVATVVRGVMALLDAAAPPKPMVIGLLCCGAGEREMTFAQAREAFAARGLRCEPGLPEALAALAEVRVPRRAGPDTLPTHHDGAIR</sequence>
<protein>
    <submittedName>
        <fullName evidence="4">ADP-forming succinate--CoA ligase subunit beta</fullName>
    </submittedName>
</protein>
<dbReference type="SUPFAM" id="SSF52210">
    <property type="entry name" value="Succinyl-CoA synthetase domains"/>
    <property type="match status" value="1"/>
</dbReference>
<dbReference type="Gene3D" id="3.40.50.261">
    <property type="entry name" value="Succinyl-CoA synthetase domains"/>
    <property type="match status" value="1"/>
</dbReference>
<evidence type="ECO:0000259" key="3">
    <source>
        <dbReference type="Pfam" id="PF08442"/>
    </source>
</evidence>
<dbReference type="InterPro" id="IPR005809">
    <property type="entry name" value="Succ_CoA_ligase-like_bsu"/>
</dbReference>
<keyword evidence="5" id="KW-1185">Reference proteome</keyword>
<comment type="caution">
    <text evidence="4">The sequence shown here is derived from an EMBL/GenBank/DDBJ whole genome shotgun (WGS) entry which is preliminary data.</text>
</comment>
<dbReference type="InterPro" id="IPR016102">
    <property type="entry name" value="Succinyl-CoA_synth-like"/>
</dbReference>